<dbReference type="Proteomes" id="UP000292702">
    <property type="component" value="Unassembled WGS sequence"/>
</dbReference>
<dbReference type="AlphaFoldDB" id="A0A4R0RAJ0"/>
<sequence length="267" mass="28505">MTIIRPHVIGTIGLSVPSDYFQAIRGSPFLFLPFLSQFFLSSPDWLEYDMASRLGRRALFQLSRSNLRVNAQNVGRRPMSSSTHGAQTSDRPWIIGSALIFGPAAVYLLSPPAKAKAHDAQQHSLPKKVTPPSTHIPATPDVPVTDDEGTEVPATEVQSSVQAAVEEDSPKDAQVAEQQGKGQSSESETAPATNVAPEASNKESTSHEPTVPTGAEPTTAKAEQKESPAGDHPGTLQGEEHRGAADEGEARERSKSGQDPKEAAKEQ</sequence>
<accession>A0A4R0RAJ0</accession>
<evidence type="ECO:0000313" key="3">
    <source>
        <dbReference type="Proteomes" id="UP000292702"/>
    </source>
</evidence>
<organism evidence="2 3">
    <name type="scientific">Steccherinum ochraceum</name>
    <dbReference type="NCBI Taxonomy" id="92696"/>
    <lineage>
        <taxon>Eukaryota</taxon>
        <taxon>Fungi</taxon>
        <taxon>Dikarya</taxon>
        <taxon>Basidiomycota</taxon>
        <taxon>Agaricomycotina</taxon>
        <taxon>Agaricomycetes</taxon>
        <taxon>Polyporales</taxon>
        <taxon>Steccherinaceae</taxon>
        <taxon>Steccherinum</taxon>
    </lineage>
</organism>
<dbReference type="OrthoDB" id="2802423at2759"/>
<proteinExistence type="predicted"/>
<dbReference type="STRING" id="92696.A0A4R0RAJ0"/>
<feature type="region of interest" description="Disordered" evidence="1">
    <location>
        <begin position="117"/>
        <end position="267"/>
    </location>
</feature>
<protein>
    <submittedName>
        <fullName evidence="2">Uncharacterized protein</fullName>
    </submittedName>
</protein>
<evidence type="ECO:0000256" key="1">
    <source>
        <dbReference type="SAM" id="MobiDB-lite"/>
    </source>
</evidence>
<name>A0A4R0RAJ0_9APHY</name>
<reference evidence="2 3" key="1">
    <citation type="submission" date="2018-11" db="EMBL/GenBank/DDBJ databases">
        <title>Genome assembly of Steccherinum ochraceum LE-BIN_3174, the white-rot fungus of the Steccherinaceae family (The Residual Polyporoid clade, Polyporales, Basidiomycota).</title>
        <authorList>
            <person name="Fedorova T.V."/>
            <person name="Glazunova O.A."/>
            <person name="Landesman E.O."/>
            <person name="Moiseenko K.V."/>
            <person name="Psurtseva N.V."/>
            <person name="Savinova O.S."/>
            <person name="Shakhova N.V."/>
            <person name="Tyazhelova T.V."/>
            <person name="Vasina D.V."/>
        </authorList>
    </citation>
    <scope>NUCLEOTIDE SEQUENCE [LARGE SCALE GENOMIC DNA]</scope>
    <source>
        <strain evidence="2 3">LE-BIN_3174</strain>
    </source>
</reference>
<gene>
    <name evidence="2" type="ORF">EIP91_008777</name>
</gene>
<feature type="compositionally biased region" description="Polar residues" evidence="1">
    <location>
        <begin position="176"/>
        <end position="192"/>
    </location>
</feature>
<evidence type="ECO:0000313" key="2">
    <source>
        <dbReference type="EMBL" id="TCD61209.1"/>
    </source>
</evidence>
<feature type="compositionally biased region" description="Basic and acidic residues" evidence="1">
    <location>
        <begin position="238"/>
        <end position="267"/>
    </location>
</feature>
<dbReference type="EMBL" id="RWJN01000492">
    <property type="protein sequence ID" value="TCD61209.1"/>
    <property type="molecule type" value="Genomic_DNA"/>
</dbReference>
<comment type="caution">
    <text evidence="2">The sequence shown here is derived from an EMBL/GenBank/DDBJ whole genome shotgun (WGS) entry which is preliminary data.</text>
</comment>
<keyword evidence="3" id="KW-1185">Reference proteome</keyword>